<reference evidence="8" key="2">
    <citation type="submission" date="2018-03" db="EMBL/GenBank/DDBJ databases">
        <title>The Triticum urartu genome reveals the dynamic nature of wheat genome evolution.</title>
        <authorList>
            <person name="Ling H."/>
            <person name="Ma B."/>
            <person name="Shi X."/>
            <person name="Liu H."/>
            <person name="Dong L."/>
            <person name="Sun H."/>
            <person name="Cao Y."/>
            <person name="Gao Q."/>
            <person name="Zheng S."/>
            <person name="Li Y."/>
            <person name="Yu Y."/>
            <person name="Du H."/>
            <person name="Qi M."/>
            <person name="Li Y."/>
            <person name="Yu H."/>
            <person name="Cui Y."/>
            <person name="Wang N."/>
            <person name="Chen C."/>
            <person name="Wu H."/>
            <person name="Zhao Y."/>
            <person name="Zhang J."/>
            <person name="Li Y."/>
            <person name="Zhou W."/>
            <person name="Zhang B."/>
            <person name="Hu W."/>
            <person name="Eijk M."/>
            <person name="Tang J."/>
            <person name="Witsenboer H."/>
            <person name="Zhao S."/>
            <person name="Li Z."/>
            <person name="Zhang A."/>
            <person name="Wang D."/>
            <person name="Liang C."/>
        </authorList>
    </citation>
    <scope>NUCLEOTIDE SEQUENCE [LARGE SCALE GENOMIC DNA]</scope>
    <source>
        <strain evidence="8">cv. G1812</strain>
    </source>
</reference>
<evidence type="ECO:0000256" key="2">
    <source>
        <dbReference type="ARBA" id="ARBA00023015"/>
    </source>
</evidence>
<dbReference type="Gene3D" id="2.40.330.10">
    <property type="entry name" value="DNA-binding pseudobarrel domain"/>
    <property type="match status" value="1"/>
</dbReference>
<evidence type="ECO:0000256" key="4">
    <source>
        <dbReference type="ARBA" id="ARBA00023163"/>
    </source>
</evidence>
<feature type="compositionally biased region" description="Basic and acidic residues" evidence="6">
    <location>
        <begin position="35"/>
        <end position="46"/>
    </location>
</feature>
<keyword evidence="3" id="KW-0238">DNA-binding</keyword>
<evidence type="ECO:0000313" key="9">
    <source>
        <dbReference type="Proteomes" id="UP000015106"/>
    </source>
</evidence>
<sequence length="369" mass="42718">MDCKDASNNEKLNRRYDLRSSSVKIHGYLRSSSSRSEHMDGRHDVRSSNLKNGCDVATNSDNMKAVDHIDRMRHENVHWRYDLRSATFKSASDVPSSSCKRKLNRHDGRNDEDMNRNNVVRSPTVQSSSIQQKWITKSKYNITRGYKNKKRTEATLNFGSRDNTDVPPLNNPPGFKNVTPKYEYHVTAHQMGHFLSDACYACGKPRGPCMPMKRDKQFFSLPIVSSRREFLVNKMGEDRINIEDMYQRNYKVKLVKASAMTFLCGSGWQEFFITHDIDDGDRLCFHFKEDLMTMVAFVYRDKLVWRDGKKVVVTNEVQPTYMKGLVRSFKMEMSSTDINCMLTLNNSITEELCLPREGEVTLINRRGDV</sequence>
<feature type="region of interest" description="Disordered" evidence="6">
    <location>
        <begin position="27"/>
        <end position="53"/>
    </location>
</feature>
<keyword evidence="9" id="KW-1185">Reference proteome</keyword>
<feature type="region of interest" description="Disordered" evidence="6">
    <location>
        <begin position="91"/>
        <end position="128"/>
    </location>
</feature>
<keyword evidence="5" id="KW-0539">Nucleus</keyword>
<dbReference type="Gramene" id="TuG1812G0500004883.01.T01">
    <property type="protein sequence ID" value="TuG1812G0500004883.01.T01"/>
    <property type="gene ID" value="TuG1812G0500004883.01"/>
</dbReference>
<evidence type="ECO:0000313" key="8">
    <source>
        <dbReference type="EnsemblPlants" id="TuG1812G0500004883.01.T01"/>
    </source>
</evidence>
<dbReference type="PROSITE" id="PS50863">
    <property type="entry name" value="B3"/>
    <property type="match status" value="1"/>
</dbReference>
<dbReference type="EnsemblPlants" id="TuG1812G0500004883.01.T01">
    <property type="protein sequence ID" value="TuG1812G0500004883.01.T01"/>
    <property type="gene ID" value="TuG1812G0500004883.01"/>
</dbReference>
<dbReference type="AlphaFoldDB" id="A0A8R7UKK9"/>
<comment type="subcellular location">
    <subcellularLocation>
        <location evidence="1">Nucleus</location>
    </subcellularLocation>
</comment>
<feature type="compositionally biased region" description="Basic and acidic residues" evidence="6">
    <location>
        <begin position="105"/>
        <end position="115"/>
    </location>
</feature>
<organism evidence="8 9">
    <name type="scientific">Triticum urartu</name>
    <name type="common">Red wild einkorn</name>
    <name type="synonym">Crithodium urartu</name>
    <dbReference type="NCBI Taxonomy" id="4572"/>
    <lineage>
        <taxon>Eukaryota</taxon>
        <taxon>Viridiplantae</taxon>
        <taxon>Streptophyta</taxon>
        <taxon>Embryophyta</taxon>
        <taxon>Tracheophyta</taxon>
        <taxon>Spermatophyta</taxon>
        <taxon>Magnoliopsida</taxon>
        <taxon>Liliopsida</taxon>
        <taxon>Poales</taxon>
        <taxon>Poaceae</taxon>
        <taxon>BOP clade</taxon>
        <taxon>Pooideae</taxon>
        <taxon>Triticodae</taxon>
        <taxon>Triticeae</taxon>
        <taxon>Triticinae</taxon>
        <taxon>Triticum</taxon>
    </lineage>
</organism>
<name>A0A8R7UKK9_TRIUA</name>
<feature type="compositionally biased region" description="Polar residues" evidence="6">
    <location>
        <begin position="116"/>
        <end position="128"/>
    </location>
</feature>
<dbReference type="InterPro" id="IPR015300">
    <property type="entry name" value="DNA-bd_pseudobarrel_sf"/>
</dbReference>
<reference evidence="9" key="1">
    <citation type="journal article" date="2013" name="Nature">
        <title>Draft genome of the wheat A-genome progenitor Triticum urartu.</title>
        <authorList>
            <person name="Ling H.Q."/>
            <person name="Zhao S."/>
            <person name="Liu D."/>
            <person name="Wang J."/>
            <person name="Sun H."/>
            <person name="Zhang C."/>
            <person name="Fan H."/>
            <person name="Li D."/>
            <person name="Dong L."/>
            <person name="Tao Y."/>
            <person name="Gao C."/>
            <person name="Wu H."/>
            <person name="Li Y."/>
            <person name="Cui Y."/>
            <person name="Guo X."/>
            <person name="Zheng S."/>
            <person name="Wang B."/>
            <person name="Yu K."/>
            <person name="Liang Q."/>
            <person name="Yang W."/>
            <person name="Lou X."/>
            <person name="Chen J."/>
            <person name="Feng M."/>
            <person name="Jian J."/>
            <person name="Zhang X."/>
            <person name="Luo G."/>
            <person name="Jiang Y."/>
            <person name="Liu J."/>
            <person name="Wang Z."/>
            <person name="Sha Y."/>
            <person name="Zhang B."/>
            <person name="Wu H."/>
            <person name="Tang D."/>
            <person name="Shen Q."/>
            <person name="Xue P."/>
            <person name="Zou S."/>
            <person name="Wang X."/>
            <person name="Liu X."/>
            <person name="Wang F."/>
            <person name="Yang Y."/>
            <person name="An X."/>
            <person name="Dong Z."/>
            <person name="Zhang K."/>
            <person name="Zhang X."/>
            <person name="Luo M.C."/>
            <person name="Dvorak J."/>
            <person name="Tong Y."/>
            <person name="Wang J."/>
            <person name="Yang H."/>
            <person name="Li Z."/>
            <person name="Wang D."/>
            <person name="Zhang A."/>
            <person name="Wang J."/>
        </authorList>
    </citation>
    <scope>NUCLEOTIDE SEQUENCE</scope>
    <source>
        <strain evidence="9">cv. G1812</strain>
    </source>
</reference>
<proteinExistence type="predicted"/>
<dbReference type="Proteomes" id="UP000015106">
    <property type="component" value="Chromosome 5"/>
</dbReference>
<dbReference type="GO" id="GO:0003677">
    <property type="term" value="F:DNA binding"/>
    <property type="evidence" value="ECO:0007669"/>
    <property type="project" value="UniProtKB-KW"/>
</dbReference>
<dbReference type="InterPro" id="IPR003340">
    <property type="entry name" value="B3_DNA-bd"/>
</dbReference>
<reference evidence="8" key="3">
    <citation type="submission" date="2022-06" db="UniProtKB">
        <authorList>
            <consortium name="EnsemblPlants"/>
        </authorList>
    </citation>
    <scope>IDENTIFICATION</scope>
</reference>
<evidence type="ECO:0000256" key="5">
    <source>
        <dbReference type="ARBA" id="ARBA00023242"/>
    </source>
</evidence>
<dbReference type="GO" id="GO:0005634">
    <property type="term" value="C:nucleus"/>
    <property type="evidence" value="ECO:0007669"/>
    <property type="project" value="UniProtKB-SubCell"/>
</dbReference>
<evidence type="ECO:0000259" key="7">
    <source>
        <dbReference type="PROSITE" id="PS50863"/>
    </source>
</evidence>
<keyword evidence="4" id="KW-0804">Transcription</keyword>
<keyword evidence="2" id="KW-0805">Transcription regulation</keyword>
<feature type="domain" description="TF-B3" evidence="7">
    <location>
        <begin position="240"/>
        <end position="301"/>
    </location>
</feature>
<accession>A0A8R7UKK9</accession>
<dbReference type="SUPFAM" id="SSF101936">
    <property type="entry name" value="DNA-binding pseudobarrel domain"/>
    <property type="match status" value="1"/>
</dbReference>
<evidence type="ECO:0000256" key="1">
    <source>
        <dbReference type="ARBA" id="ARBA00004123"/>
    </source>
</evidence>
<protein>
    <recommendedName>
        <fullName evidence="7">TF-B3 domain-containing protein</fullName>
    </recommendedName>
</protein>
<evidence type="ECO:0000256" key="6">
    <source>
        <dbReference type="SAM" id="MobiDB-lite"/>
    </source>
</evidence>
<evidence type="ECO:0000256" key="3">
    <source>
        <dbReference type="ARBA" id="ARBA00023125"/>
    </source>
</evidence>